<comment type="caution">
    <text evidence="1">The sequence shown here is derived from an EMBL/GenBank/DDBJ whole genome shotgun (WGS) entry which is preliminary data.</text>
</comment>
<protein>
    <submittedName>
        <fullName evidence="1">Uncharacterized protein</fullName>
    </submittedName>
</protein>
<proteinExistence type="predicted"/>
<sequence length="102" mass="11536">TTDNDCWYKGVWYNNYQQTDKAGLCHCYRGEVICVEESDVIVIGDDQDSTGGYELALPRRLQTRQRQQSSGCIVNGRWVPNEQEFAIAGVMCKCNGPDHLCN</sequence>
<evidence type="ECO:0000313" key="1">
    <source>
        <dbReference type="EMBL" id="CAG5125694.1"/>
    </source>
</evidence>
<name>A0A8S3Z805_9EUPU</name>
<dbReference type="AlphaFoldDB" id="A0A8S3Z805"/>
<accession>A0A8S3Z805</accession>
<gene>
    <name evidence="1" type="ORF">CUNI_LOCUS11252</name>
</gene>
<keyword evidence="2" id="KW-1185">Reference proteome</keyword>
<reference evidence="1" key="1">
    <citation type="submission" date="2021-04" db="EMBL/GenBank/DDBJ databases">
        <authorList>
            <consortium name="Molecular Ecology Group"/>
        </authorList>
    </citation>
    <scope>NUCLEOTIDE SEQUENCE</scope>
</reference>
<feature type="non-terminal residue" evidence="1">
    <location>
        <position position="102"/>
    </location>
</feature>
<dbReference type="EMBL" id="CAJHNH020002134">
    <property type="protein sequence ID" value="CAG5125694.1"/>
    <property type="molecule type" value="Genomic_DNA"/>
</dbReference>
<feature type="non-terminal residue" evidence="1">
    <location>
        <position position="1"/>
    </location>
</feature>
<dbReference type="Proteomes" id="UP000678393">
    <property type="component" value="Unassembled WGS sequence"/>
</dbReference>
<evidence type="ECO:0000313" key="2">
    <source>
        <dbReference type="Proteomes" id="UP000678393"/>
    </source>
</evidence>
<organism evidence="1 2">
    <name type="scientific">Candidula unifasciata</name>
    <dbReference type="NCBI Taxonomy" id="100452"/>
    <lineage>
        <taxon>Eukaryota</taxon>
        <taxon>Metazoa</taxon>
        <taxon>Spiralia</taxon>
        <taxon>Lophotrochozoa</taxon>
        <taxon>Mollusca</taxon>
        <taxon>Gastropoda</taxon>
        <taxon>Heterobranchia</taxon>
        <taxon>Euthyneura</taxon>
        <taxon>Panpulmonata</taxon>
        <taxon>Eupulmonata</taxon>
        <taxon>Stylommatophora</taxon>
        <taxon>Helicina</taxon>
        <taxon>Helicoidea</taxon>
        <taxon>Geomitridae</taxon>
        <taxon>Candidula</taxon>
    </lineage>
</organism>